<evidence type="ECO:0000256" key="12">
    <source>
        <dbReference type="ARBA" id="ARBA00023447"/>
    </source>
</evidence>
<proteinExistence type="inferred from homology"/>
<evidence type="ECO:0000256" key="1">
    <source>
        <dbReference type="ARBA" id="ARBA00001946"/>
    </source>
</evidence>
<dbReference type="InterPro" id="IPR004612">
    <property type="entry name" value="Resolv_RecU"/>
</dbReference>
<dbReference type="GO" id="GO:0003676">
    <property type="term" value="F:nucleic acid binding"/>
    <property type="evidence" value="ECO:0007669"/>
    <property type="project" value="InterPro"/>
</dbReference>
<keyword evidence="6" id="KW-0255">Endonuclease</keyword>
<gene>
    <name evidence="14" type="ORF">JCM16776_0727</name>
</gene>
<organism evidence="14 15">
    <name type="scientific">Leptotrichia shahii</name>
    <dbReference type="NCBI Taxonomy" id="157691"/>
    <lineage>
        <taxon>Bacteria</taxon>
        <taxon>Fusobacteriati</taxon>
        <taxon>Fusobacteriota</taxon>
        <taxon>Fusobacteriia</taxon>
        <taxon>Fusobacteriales</taxon>
        <taxon>Leptotrichiaceae</taxon>
        <taxon>Leptotrichia</taxon>
    </lineage>
</organism>
<dbReference type="GO" id="GO:0006310">
    <property type="term" value="P:DNA recombination"/>
    <property type="evidence" value="ECO:0007669"/>
    <property type="project" value="UniProtKB-KW"/>
</dbReference>
<keyword evidence="11" id="KW-0234">DNA repair</keyword>
<dbReference type="GO" id="GO:0006281">
    <property type="term" value="P:DNA repair"/>
    <property type="evidence" value="ECO:0007669"/>
    <property type="project" value="UniProtKB-KW"/>
</dbReference>
<evidence type="ECO:0000256" key="4">
    <source>
        <dbReference type="ARBA" id="ARBA00022722"/>
    </source>
</evidence>
<protein>
    <recommendedName>
        <fullName evidence="13">Holliday junction resolvase RecU</fullName>
    </recommendedName>
</protein>
<dbReference type="AlphaFoldDB" id="A0A510JMV8"/>
<dbReference type="InterPro" id="IPR011335">
    <property type="entry name" value="Restrct_endonuc-II-like"/>
</dbReference>
<dbReference type="GO" id="GO:0016787">
    <property type="term" value="F:hydrolase activity"/>
    <property type="evidence" value="ECO:0007669"/>
    <property type="project" value="UniProtKB-KW"/>
</dbReference>
<dbReference type="OrthoDB" id="2475790at2"/>
<keyword evidence="4" id="KW-0540">Nuclease</keyword>
<dbReference type="EMBL" id="AP019827">
    <property type="protein sequence ID" value="BBM40507.1"/>
    <property type="molecule type" value="Genomic_DNA"/>
</dbReference>
<keyword evidence="15" id="KW-1185">Reference proteome</keyword>
<dbReference type="InterPro" id="IPR011856">
    <property type="entry name" value="tRNA_endonuc-like_dom_sf"/>
</dbReference>
<dbReference type="KEGG" id="lsz:JCM16776_0727"/>
<dbReference type="Gene3D" id="3.40.1350.10">
    <property type="match status" value="1"/>
</dbReference>
<name>A0A510JMV8_9FUSO</name>
<keyword evidence="10" id="KW-0233">DNA recombination</keyword>
<keyword evidence="5" id="KW-0479">Metal-binding</keyword>
<dbReference type="RefSeq" id="WP_018450305.1">
    <property type="nucleotide sequence ID" value="NZ_AP019827.1"/>
</dbReference>
<evidence type="ECO:0000313" key="14">
    <source>
        <dbReference type="EMBL" id="BBM40507.1"/>
    </source>
</evidence>
<evidence type="ECO:0000256" key="11">
    <source>
        <dbReference type="ARBA" id="ARBA00023204"/>
    </source>
</evidence>
<evidence type="ECO:0000256" key="7">
    <source>
        <dbReference type="ARBA" id="ARBA00022763"/>
    </source>
</evidence>
<reference evidence="14 15" key="1">
    <citation type="submission" date="2019-07" db="EMBL/GenBank/DDBJ databases">
        <title>Complete Genome Sequence of Leptotrichia shahii Strain JCM 16776.</title>
        <authorList>
            <person name="Watanabe S."/>
            <person name="Cui L."/>
        </authorList>
    </citation>
    <scope>NUCLEOTIDE SEQUENCE [LARGE SCALE GENOMIC DNA]</scope>
    <source>
        <strain evidence="14 15">JCM16776</strain>
    </source>
</reference>
<comment type="similarity">
    <text evidence="12">Belongs to the RecU family.</text>
</comment>
<dbReference type="GO" id="GO:0005737">
    <property type="term" value="C:cytoplasm"/>
    <property type="evidence" value="ECO:0007669"/>
    <property type="project" value="UniProtKB-SubCell"/>
</dbReference>
<evidence type="ECO:0000313" key="15">
    <source>
        <dbReference type="Proteomes" id="UP000322617"/>
    </source>
</evidence>
<evidence type="ECO:0000256" key="9">
    <source>
        <dbReference type="ARBA" id="ARBA00022842"/>
    </source>
</evidence>
<evidence type="ECO:0000256" key="6">
    <source>
        <dbReference type="ARBA" id="ARBA00022759"/>
    </source>
</evidence>
<dbReference type="Proteomes" id="UP000322617">
    <property type="component" value="Chromosome"/>
</dbReference>
<keyword evidence="3" id="KW-0963">Cytoplasm</keyword>
<accession>A0A510JMV8</accession>
<dbReference type="GO" id="GO:0046872">
    <property type="term" value="F:metal ion binding"/>
    <property type="evidence" value="ECO:0007669"/>
    <property type="project" value="UniProtKB-KW"/>
</dbReference>
<comment type="cofactor">
    <cofactor evidence="1">
        <name>Mg(2+)</name>
        <dbReference type="ChEBI" id="CHEBI:18420"/>
    </cofactor>
</comment>
<evidence type="ECO:0000256" key="8">
    <source>
        <dbReference type="ARBA" id="ARBA00022801"/>
    </source>
</evidence>
<evidence type="ECO:0000256" key="2">
    <source>
        <dbReference type="ARBA" id="ARBA00004496"/>
    </source>
</evidence>
<dbReference type="STRING" id="1122172.GCA_000373045_00675"/>
<evidence type="ECO:0000256" key="5">
    <source>
        <dbReference type="ARBA" id="ARBA00022723"/>
    </source>
</evidence>
<dbReference type="SUPFAM" id="SSF52980">
    <property type="entry name" value="Restriction endonuclease-like"/>
    <property type="match status" value="1"/>
</dbReference>
<dbReference type="GO" id="GO:0004519">
    <property type="term" value="F:endonuclease activity"/>
    <property type="evidence" value="ECO:0007669"/>
    <property type="project" value="UniProtKB-KW"/>
</dbReference>
<evidence type="ECO:0000256" key="10">
    <source>
        <dbReference type="ARBA" id="ARBA00023172"/>
    </source>
</evidence>
<keyword evidence="8" id="KW-0378">Hydrolase</keyword>
<evidence type="ECO:0000256" key="13">
    <source>
        <dbReference type="ARBA" id="ARBA00029523"/>
    </source>
</evidence>
<sequence length="163" mass="19186">MATNAGKKFEEDFKNSVNTDEIFLQRLKDGTTGTVNGQMVRFKNKNLCDFLLFKDGQLVLVELKSFLGKSMSFSNIKSTVDEQQTFLYNLRLEAKKKNVKAYMILNFRDLSETYAIDIHNFDEFYKITNKKSINIDEVRQLGKQLFQQKKRTNYRYEISDLFN</sequence>
<comment type="subcellular location">
    <subcellularLocation>
        <location evidence="2">Cytoplasm</location>
    </subcellularLocation>
</comment>
<dbReference type="Pfam" id="PF03838">
    <property type="entry name" value="RecU"/>
    <property type="match status" value="1"/>
</dbReference>
<evidence type="ECO:0000256" key="3">
    <source>
        <dbReference type="ARBA" id="ARBA00022490"/>
    </source>
</evidence>
<keyword evidence="7" id="KW-0227">DNA damage</keyword>
<keyword evidence="9" id="KW-0460">Magnesium</keyword>